<name>A0ACD5UWJ3_AVESA</name>
<accession>A0ACD5UWJ3</accession>
<organism evidence="1 2">
    <name type="scientific">Avena sativa</name>
    <name type="common">Oat</name>
    <dbReference type="NCBI Taxonomy" id="4498"/>
    <lineage>
        <taxon>Eukaryota</taxon>
        <taxon>Viridiplantae</taxon>
        <taxon>Streptophyta</taxon>
        <taxon>Embryophyta</taxon>
        <taxon>Tracheophyta</taxon>
        <taxon>Spermatophyta</taxon>
        <taxon>Magnoliopsida</taxon>
        <taxon>Liliopsida</taxon>
        <taxon>Poales</taxon>
        <taxon>Poaceae</taxon>
        <taxon>BOP clade</taxon>
        <taxon>Pooideae</taxon>
        <taxon>Poodae</taxon>
        <taxon>Poeae</taxon>
        <taxon>Poeae Chloroplast Group 1 (Aveneae type)</taxon>
        <taxon>Aveninae</taxon>
        <taxon>Avena</taxon>
    </lineage>
</organism>
<protein>
    <submittedName>
        <fullName evidence="1">Uncharacterized protein</fullName>
    </submittedName>
</protein>
<evidence type="ECO:0000313" key="2">
    <source>
        <dbReference type="Proteomes" id="UP001732700"/>
    </source>
</evidence>
<reference evidence="1" key="1">
    <citation type="submission" date="2021-05" db="EMBL/GenBank/DDBJ databases">
        <authorList>
            <person name="Scholz U."/>
            <person name="Mascher M."/>
            <person name="Fiebig A."/>
        </authorList>
    </citation>
    <scope>NUCLEOTIDE SEQUENCE [LARGE SCALE GENOMIC DNA]</scope>
</reference>
<keyword evidence="2" id="KW-1185">Reference proteome</keyword>
<reference evidence="1" key="2">
    <citation type="submission" date="2025-09" db="UniProtKB">
        <authorList>
            <consortium name="EnsemblPlants"/>
        </authorList>
    </citation>
    <scope>IDENTIFICATION</scope>
</reference>
<proteinExistence type="predicted"/>
<dbReference type="EnsemblPlants" id="AVESA.00010b.r2.2CG0322400.1">
    <property type="protein sequence ID" value="AVESA.00010b.r2.2CG0322400.1.CDS"/>
    <property type="gene ID" value="AVESA.00010b.r2.2CG0322400"/>
</dbReference>
<sequence length="156" mass="18572">MNQMVDKMGHPEGIDPDWKFDPDVSRRKLVKFIVVNEMPFFLVESSSFREFTKSLNPWFENVSRTTIKNDCEAAFQMHGDRMKRYFENLDSRVCDMWTSNQKLGYLCMTCHFISDDWKLHKSVCLLRKWKFSKYSNGGWNWLNLFTVPSSHLDLLP</sequence>
<evidence type="ECO:0000313" key="1">
    <source>
        <dbReference type="EnsemblPlants" id="AVESA.00010b.r2.2CG0322400.1.CDS"/>
    </source>
</evidence>
<dbReference type="Proteomes" id="UP001732700">
    <property type="component" value="Chromosome 2C"/>
</dbReference>